<proteinExistence type="predicted"/>
<protein>
    <submittedName>
        <fullName evidence="2">Uncharacterized protein</fullName>
    </submittedName>
</protein>
<organism evidence="2 3">
    <name type="scientific">Stephania yunnanensis</name>
    <dbReference type="NCBI Taxonomy" id="152371"/>
    <lineage>
        <taxon>Eukaryota</taxon>
        <taxon>Viridiplantae</taxon>
        <taxon>Streptophyta</taxon>
        <taxon>Embryophyta</taxon>
        <taxon>Tracheophyta</taxon>
        <taxon>Spermatophyta</taxon>
        <taxon>Magnoliopsida</taxon>
        <taxon>Ranunculales</taxon>
        <taxon>Menispermaceae</taxon>
        <taxon>Menispermoideae</taxon>
        <taxon>Cissampelideae</taxon>
        <taxon>Stephania</taxon>
    </lineage>
</organism>
<dbReference type="Gene3D" id="3.30.70.330">
    <property type="match status" value="1"/>
</dbReference>
<keyword evidence="3" id="KW-1185">Reference proteome</keyword>
<comment type="caution">
    <text evidence="2">The sequence shown here is derived from an EMBL/GenBank/DDBJ whole genome shotgun (WGS) entry which is preliminary data.</text>
</comment>
<dbReference type="EMBL" id="JBBNAF010000013">
    <property type="protein sequence ID" value="KAK9086923.1"/>
    <property type="molecule type" value="Genomic_DNA"/>
</dbReference>
<feature type="transmembrane region" description="Helical" evidence="1">
    <location>
        <begin position="235"/>
        <end position="254"/>
    </location>
</feature>
<dbReference type="InterPro" id="IPR035979">
    <property type="entry name" value="RBD_domain_sf"/>
</dbReference>
<keyword evidence="1" id="KW-1133">Transmembrane helix</keyword>
<dbReference type="AlphaFoldDB" id="A0AAP0HFX0"/>
<gene>
    <name evidence="2" type="ORF">Syun_029317</name>
</gene>
<name>A0AAP0HFX0_9MAGN</name>
<evidence type="ECO:0000313" key="3">
    <source>
        <dbReference type="Proteomes" id="UP001420932"/>
    </source>
</evidence>
<dbReference type="Proteomes" id="UP001420932">
    <property type="component" value="Unassembled WGS sequence"/>
</dbReference>
<dbReference type="GO" id="GO:0003676">
    <property type="term" value="F:nucleic acid binding"/>
    <property type="evidence" value="ECO:0007669"/>
    <property type="project" value="InterPro"/>
</dbReference>
<evidence type="ECO:0000256" key="1">
    <source>
        <dbReference type="SAM" id="Phobius"/>
    </source>
</evidence>
<keyword evidence="1" id="KW-0812">Transmembrane</keyword>
<dbReference type="InterPro" id="IPR012677">
    <property type="entry name" value="Nucleotide-bd_a/b_plait_sf"/>
</dbReference>
<sequence>MHSVSDPLLIKDGTETECINSIYVPSPISNDQRRNAITIVEIKRTIPKGSVQSRILKQRKSLLVECLQLSLEDEFKNFFSKHGKVVEHHIIRDHNTNRSRGTPCLGGRLGGYGGYSGGGELGGGYGGFGGSGLGAYRGESSLGYSILATESLPFNSLSCRLFKLLDLDIAGGLGFHFLMQELSEALMSSPDENGDFVKLELSLSLKGKNAAMVLCWLLGNGCLFAWNVMFLTLSAMYELLCVLLYAYVFGKLPIVKYYRAKAASEERTDCRRSCFLEESKQNMQK</sequence>
<evidence type="ECO:0000313" key="2">
    <source>
        <dbReference type="EMBL" id="KAK9086923.1"/>
    </source>
</evidence>
<accession>A0AAP0HFX0</accession>
<dbReference type="SUPFAM" id="SSF54928">
    <property type="entry name" value="RNA-binding domain, RBD"/>
    <property type="match status" value="1"/>
</dbReference>
<keyword evidence="1" id="KW-0472">Membrane</keyword>
<reference evidence="2 3" key="1">
    <citation type="submission" date="2024-01" db="EMBL/GenBank/DDBJ databases">
        <title>Genome assemblies of Stephania.</title>
        <authorList>
            <person name="Yang L."/>
        </authorList>
    </citation>
    <scope>NUCLEOTIDE SEQUENCE [LARGE SCALE GENOMIC DNA]</scope>
    <source>
        <strain evidence="2">YNDBR</strain>
        <tissue evidence="2">Leaf</tissue>
    </source>
</reference>